<dbReference type="PANTHER" id="PTHR42708:SF1">
    <property type="entry name" value="GLIDING MOTILITY PROTEIN MGLA"/>
    <property type="match status" value="1"/>
</dbReference>
<dbReference type="Gene3D" id="3.40.50.300">
    <property type="entry name" value="P-loop containing nucleotide triphosphate hydrolases"/>
    <property type="match status" value="1"/>
</dbReference>
<evidence type="ECO:0000256" key="2">
    <source>
        <dbReference type="ARBA" id="ARBA00022741"/>
    </source>
</evidence>
<protein>
    <submittedName>
        <fullName evidence="5">ATP/GTP-binding protein</fullName>
    </submittedName>
</protein>
<name>A0A3M8TW64_9ACTN</name>
<keyword evidence="3" id="KW-0378">Hydrolase</keyword>
<dbReference type="SUPFAM" id="SSF52540">
    <property type="entry name" value="P-loop containing nucleoside triphosphate hydrolases"/>
    <property type="match status" value="1"/>
</dbReference>
<dbReference type="CDD" id="cd00882">
    <property type="entry name" value="Ras_like_GTPase"/>
    <property type="match status" value="1"/>
</dbReference>
<comment type="similarity">
    <text evidence="1">Belongs to the GPN-loop GTPase family.</text>
</comment>
<comment type="caution">
    <text evidence="5">The sequence shown here is derived from an EMBL/GenBank/DDBJ whole genome shotgun (WGS) entry which is preliminary data.</text>
</comment>
<dbReference type="AlphaFoldDB" id="A0A3M8TW64"/>
<evidence type="ECO:0000313" key="6">
    <source>
        <dbReference type="Proteomes" id="UP000275401"/>
    </source>
</evidence>
<accession>A0A3M8TW64</accession>
<dbReference type="EMBL" id="RIBZ01000715">
    <property type="protein sequence ID" value="RNF97679.1"/>
    <property type="molecule type" value="Genomic_DNA"/>
</dbReference>
<keyword evidence="4" id="KW-0342">GTP-binding</keyword>
<organism evidence="5 6">
    <name type="scientific">Streptomyces botrytidirepellens</name>
    <dbReference type="NCBI Taxonomy" id="2486417"/>
    <lineage>
        <taxon>Bacteria</taxon>
        <taxon>Bacillati</taxon>
        <taxon>Actinomycetota</taxon>
        <taxon>Actinomycetes</taxon>
        <taxon>Kitasatosporales</taxon>
        <taxon>Streptomycetaceae</taxon>
        <taxon>Streptomyces</taxon>
    </lineage>
</organism>
<dbReference type="GO" id="GO:0005525">
    <property type="term" value="F:GTP binding"/>
    <property type="evidence" value="ECO:0007669"/>
    <property type="project" value="UniProtKB-KW"/>
</dbReference>
<dbReference type="InterPro" id="IPR027417">
    <property type="entry name" value="P-loop_NTPase"/>
</dbReference>
<evidence type="ECO:0000313" key="5">
    <source>
        <dbReference type="EMBL" id="RNF97679.1"/>
    </source>
</evidence>
<keyword evidence="6" id="KW-1185">Reference proteome</keyword>
<proteinExistence type="inferred from homology"/>
<dbReference type="InterPro" id="IPR052705">
    <property type="entry name" value="Gliding_Motility_GTPase"/>
</dbReference>
<keyword evidence="2" id="KW-0547">Nucleotide-binding</keyword>
<dbReference type="InterPro" id="IPR004130">
    <property type="entry name" value="Gpn"/>
</dbReference>
<evidence type="ECO:0000256" key="3">
    <source>
        <dbReference type="ARBA" id="ARBA00022801"/>
    </source>
</evidence>
<dbReference type="GO" id="GO:0016787">
    <property type="term" value="F:hydrolase activity"/>
    <property type="evidence" value="ECO:0007669"/>
    <property type="project" value="UniProtKB-KW"/>
</dbReference>
<reference evidence="5 6" key="1">
    <citation type="submission" date="2018-11" db="EMBL/GenBank/DDBJ databases">
        <title>The Potential of Streptomyces as Biocontrol Agents against the Tomato grey mould, Botrytis cinerea (Gray mold) Frontiers in Microbiology.</title>
        <authorList>
            <person name="Li D."/>
        </authorList>
    </citation>
    <scope>NUCLEOTIDE SEQUENCE [LARGE SCALE GENOMIC DNA]</scope>
    <source>
        <strain evidence="5 6">NEAU-LD23</strain>
    </source>
</reference>
<dbReference type="PANTHER" id="PTHR42708">
    <property type="entry name" value="ATP/GTP-BINDING PROTEIN-RELATED"/>
    <property type="match status" value="1"/>
</dbReference>
<evidence type="ECO:0000256" key="1">
    <source>
        <dbReference type="ARBA" id="ARBA00005290"/>
    </source>
</evidence>
<evidence type="ECO:0000256" key="4">
    <source>
        <dbReference type="ARBA" id="ARBA00023134"/>
    </source>
</evidence>
<sequence>MADVEAPLSDTARDAVKIVICGGFGVGKTTFVRAVSEIDPLTTEAVMTEKGVGVDDVAGVEGKSVTTVAFDFGRISVTERIVTYLFGAPGQDRFRFLWDNLFLGAWGAVVLVDTRRLADSFPVIDHLERKGLPFVVAHNRFDDSPDHTLDAIRGALDLADGIPLVACDARSHTSGKDVLVALLDHLHTLSAAQEAAS</sequence>
<dbReference type="Proteomes" id="UP000275401">
    <property type="component" value="Unassembled WGS sequence"/>
</dbReference>
<dbReference type="Pfam" id="PF03029">
    <property type="entry name" value="ATP_bind_1"/>
    <property type="match status" value="1"/>
</dbReference>
<gene>
    <name evidence="5" type="ORF">EEJ42_36745</name>
</gene>